<dbReference type="EC" id="2.4.1.255" evidence="1"/>
<dbReference type="EMBL" id="JAKKPZ010000002">
    <property type="protein sequence ID" value="KAI1726177.1"/>
    <property type="molecule type" value="Genomic_DNA"/>
</dbReference>
<organism evidence="14 15">
    <name type="scientific">Ditylenchus destructor</name>
    <dbReference type="NCBI Taxonomy" id="166010"/>
    <lineage>
        <taxon>Eukaryota</taxon>
        <taxon>Metazoa</taxon>
        <taxon>Ecdysozoa</taxon>
        <taxon>Nematoda</taxon>
        <taxon>Chromadorea</taxon>
        <taxon>Rhabditida</taxon>
        <taxon>Tylenchina</taxon>
        <taxon>Tylenchomorpha</taxon>
        <taxon>Sphaerularioidea</taxon>
        <taxon>Anguinidae</taxon>
        <taxon>Anguininae</taxon>
        <taxon>Ditylenchus</taxon>
    </lineage>
</organism>
<evidence type="ECO:0000256" key="8">
    <source>
        <dbReference type="ARBA" id="ARBA00042574"/>
    </source>
</evidence>
<evidence type="ECO:0000256" key="11">
    <source>
        <dbReference type="SAM" id="MobiDB-lite"/>
    </source>
</evidence>
<evidence type="ECO:0000256" key="6">
    <source>
        <dbReference type="ARBA" id="ARBA00023180"/>
    </source>
</evidence>
<evidence type="ECO:0000256" key="4">
    <source>
        <dbReference type="ARBA" id="ARBA00022729"/>
    </source>
</evidence>
<evidence type="ECO:0000256" key="10">
    <source>
        <dbReference type="ARBA" id="ARBA00049432"/>
    </source>
</evidence>
<dbReference type="Pfam" id="PF04577">
    <property type="entry name" value="Glyco_transf_61"/>
    <property type="match status" value="1"/>
</dbReference>
<evidence type="ECO:0000313" key="15">
    <source>
        <dbReference type="Proteomes" id="UP001201812"/>
    </source>
</evidence>
<comment type="catalytic activity">
    <reaction evidence="10">
        <text>L-threonyl-[protein] + UDP-N-acetyl-alpha-D-glucosamine = 3-O-(N-acetyl-beta-D-glucosaminyl)-L-threonyl-[protein] + UDP + H(+)</text>
        <dbReference type="Rhea" id="RHEA:48908"/>
        <dbReference type="Rhea" id="RHEA-COMP:11060"/>
        <dbReference type="Rhea" id="RHEA-COMP:12252"/>
        <dbReference type="ChEBI" id="CHEBI:15378"/>
        <dbReference type="ChEBI" id="CHEBI:30013"/>
        <dbReference type="ChEBI" id="CHEBI:57705"/>
        <dbReference type="ChEBI" id="CHEBI:58223"/>
        <dbReference type="ChEBI" id="CHEBI:90840"/>
        <dbReference type="EC" id="2.4.1.255"/>
    </reaction>
</comment>
<feature type="region of interest" description="Disordered" evidence="11">
    <location>
        <begin position="530"/>
        <end position="554"/>
    </location>
</feature>
<dbReference type="InterPro" id="IPR049625">
    <property type="entry name" value="Glyco_transf_61_cat"/>
</dbReference>
<feature type="signal peptide" evidence="12">
    <location>
        <begin position="1"/>
        <end position="16"/>
    </location>
</feature>
<evidence type="ECO:0000256" key="3">
    <source>
        <dbReference type="ARBA" id="ARBA00022679"/>
    </source>
</evidence>
<comment type="caution">
    <text evidence="14">The sequence shown here is derived from an EMBL/GenBank/DDBJ whole genome shotgun (WGS) entry which is preliminary data.</text>
</comment>
<keyword evidence="5" id="KW-0256">Endoplasmic reticulum</keyword>
<keyword evidence="4 12" id="KW-0732">Signal</keyword>
<name>A0AAD4NEY8_9BILA</name>
<keyword evidence="2" id="KW-0328">Glycosyltransferase</keyword>
<dbReference type="Proteomes" id="UP001201812">
    <property type="component" value="Unassembled WGS sequence"/>
</dbReference>
<dbReference type="GO" id="GO:0097363">
    <property type="term" value="F:protein O-acetylglucosaminyltransferase activity"/>
    <property type="evidence" value="ECO:0007669"/>
    <property type="project" value="UniProtKB-EC"/>
</dbReference>
<reference evidence="14" key="1">
    <citation type="submission" date="2022-01" db="EMBL/GenBank/DDBJ databases">
        <title>Genome Sequence Resource for Two Populations of Ditylenchus destructor, the Migratory Endoparasitic Phytonematode.</title>
        <authorList>
            <person name="Zhang H."/>
            <person name="Lin R."/>
            <person name="Xie B."/>
        </authorList>
    </citation>
    <scope>NUCLEOTIDE SEQUENCE</scope>
    <source>
        <strain evidence="14">BazhouSP</strain>
    </source>
</reference>
<keyword evidence="3 14" id="KW-0808">Transferase</keyword>
<evidence type="ECO:0000313" key="14">
    <source>
        <dbReference type="EMBL" id="KAI1726177.1"/>
    </source>
</evidence>
<evidence type="ECO:0000256" key="9">
    <source>
        <dbReference type="ARBA" id="ARBA00048317"/>
    </source>
</evidence>
<keyword evidence="6" id="KW-0325">Glycoprotein</keyword>
<comment type="catalytic activity">
    <reaction evidence="9">
        <text>L-seryl-[protein] + UDP-N-acetyl-alpha-D-glucosamine = 3-O-(N-acetyl-beta-D-glucosaminyl)-L-seryl-[protein] + UDP + H(+)</text>
        <dbReference type="Rhea" id="RHEA:48904"/>
        <dbReference type="Rhea" id="RHEA-COMP:9863"/>
        <dbReference type="Rhea" id="RHEA-COMP:12251"/>
        <dbReference type="ChEBI" id="CHEBI:15378"/>
        <dbReference type="ChEBI" id="CHEBI:29999"/>
        <dbReference type="ChEBI" id="CHEBI:57705"/>
        <dbReference type="ChEBI" id="CHEBI:58223"/>
        <dbReference type="ChEBI" id="CHEBI:90838"/>
        <dbReference type="EC" id="2.4.1.255"/>
    </reaction>
</comment>
<sequence>MLPIFTLFLPTALIHALYQTSIFGLADSLNIDELSPVLNAWIELVGAESRSQTNRCWGFESDCDFSKSYSAEHVKCTRNSKRPGLDTPELTNLFWKQGDFGSLRERQSTIATICNSESETGSFLECSDHLRFCRGRNIFFDLKNLNAKTSSRYRSDVLRPGEVGGQCNSFFDPSLLKQRSDEPGYLQSWAGELKHFSTFENFDINDPTACDVVFDRPTVVIKLDAAVNMYHHFCDFVNLFASQFLNNTYFGKDVDILWWDTFSGGFDDSWFGVTWKVFSIHKPHELVHYNGKKVCFRNVMLPLLARQLRGLYYNMPLVDGCHRSGLFHAFSHHVLHRLGIIQEMAPKIQDTNQSNGSIIETPAIRVTLLDRKTPHRKIANVDELINALRALPNVVANIVNYDPSAGLTFLDQLKITHNSDIFIGMHGSGLTHLLFLPDWAAIFEIYNCDDENCYRDLARLRGVKYWTWKKEDKVFPVAEGRHPTLNTPHKKFTDYRFDVEEFLRIVKQMIEYVRRHPEYVKYRRQWRQMRQNASDNDSSNSSQLNEQLSKRKEL</sequence>
<feature type="domain" description="Glycosyltransferase 61 catalytic" evidence="13">
    <location>
        <begin position="346"/>
        <end position="442"/>
    </location>
</feature>
<evidence type="ECO:0000256" key="7">
    <source>
        <dbReference type="ARBA" id="ARBA00040944"/>
    </source>
</evidence>
<proteinExistence type="predicted"/>
<evidence type="ECO:0000256" key="5">
    <source>
        <dbReference type="ARBA" id="ARBA00022824"/>
    </source>
</evidence>
<protein>
    <recommendedName>
        <fullName evidence="7">EGF domain-specific O-linked N-acetylglucosamine transferase</fullName>
        <ecNumber evidence="1">2.4.1.255</ecNumber>
    </recommendedName>
    <alternativeName>
        <fullName evidence="8">Extracellular O-linked N-acetylglucosamine transferase</fullName>
    </alternativeName>
</protein>
<evidence type="ECO:0000256" key="12">
    <source>
        <dbReference type="SAM" id="SignalP"/>
    </source>
</evidence>
<keyword evidence="15" id="KW-1185">Reference proteome</keyword>
<dbReference type="GO" id="GO:0005788">
    <property type="term" value="C:endoplasmic reticulum lumen"/>
    <property type="evidence" value="ECO:0007669"/>
    <property type="project" value="TreeGrafter"/>
</dbReference>
<gene>
    <name evidence="14" type="ORF">DdX_02877</name>
</gene>
<feature type="compositionally biased region" description="Low complexity" evidence="11">
    <location>
        <begin position="534"/>
        <end position="547"/>
    </location>
</feature>
<dbReference type="PANTHER" id="PTHR20961:SF148">
    <property type="entry name" value="EGF DOMAIN-SPECIFIC O-LINKED N-ACETYLGLUCOSAMINE TRANSFERASE"/>
    <property type="match status" value="1"/>
</dbReference>
<evidence type="ECO:0000256" key="2">
    <source>
        <dbReference type="ARBA" id="ARBA00022676"/>
    </source>
</evidence>
<dbReference type="AlphaFoldDB" id="A0AAD4NEY8"/>
<evidence type="ECO:0000259" key="13">
    <source>
        <dbReference type="Pfam" id="PF04577"/>
    </source>
</evidence>
<evidence type="ECO:0000256" key="1">
    <source>
        <dbReference type="ARBA" id="ARBA00011970"/>
    </source>
</evidence>
<dbReference type="PANTHER" id="PTHR20961">
    <property type="entry name" value="GLYCOSYLTRANSFERASE"/>
    <property type="match status" value="1"/>
</dbReference>
<feature type="chain" id="PRO_5042264724" description="EGF domain-specific O-linked N-acetylglucosamine transferase" evidence="12">
    <location>
        <begin position="17"/>
        <end position="554"/>
    </location>
</feature>
<accession>A0AAD4NEY8</accession>
<dbReference type="InterPro" id="IPR007657">
    <property type="entry name" value="Glycosyltransferase_61"/>
</dbReference>